<dbReference type="AlphaFoldDB" id="A0A819LN06"/>
<sequence>MLKITVDTPILPKNIFSLHDQNFYDIIIQVTGSQGIVDLLKAQGINNISAFLLTSDIFEILTWNADEFIDLQKRCSIELRNNTFMIRPGLKANVEYLRELFKKKNEEYAKELKH</sequence>
<comment type="caution">
    <text evidence="1">The sequence shown here is derived from an EMBL/GenBank/DDBJ whole genome shotgun (WGS) entry which is preliminary data.</text>
</comment>
<accession>A0A819LN06</accession>
<dbReference type="EMBL" id="CAJOAX010005924">
    <property type="protein sequence ID" value="CAF3964547.1"/>
    <property type="molecule type" value="Genomic_DNA"/>
</dbReference>
<gene>
    <name evidence="1" type="ORF">OTI717_LOCUS27090</name>
</gene>
<reference evidence="1" key="1">
    <citation type="submission" date="2021-02" db="EMBL/GenBank/DDBJ databases">
        <authorList>
            <person name="Nowell W R."/>
        </authorList>
    </citation>
    <scope>NUCLEOTIDE SEQUENCE</scope>
</reference>
<dbReference type="Proteomes" id="UP000663823">
    <property type="component" value="Unassembled WGS sequence"/>
</dbReference>
<evidence type="ECO:0000313" key="1">
    <source>
        <dbReference type="EMBL" id="CAF3964547.1"/>
    </source>
</evidence>
<name>A0A819LN06_9BILA</name>
<protein>
    <submittedName>
        <fullName evidence="1">Uncharacterized protein</fullName>
    </submittedName>
</protein>
<evidence type="ECO:0000313" key="2">
    <source>
        <dbReference type="Proteomes" id="UP000663823"/>
    </source>
</evidence>
<proteinExistence type="predicted"/>
<feature type="non-terminal residue" evidence="1">
    <location>
        <position position="1"/>
    </location>
</feature>
<organism evidence="1 2">
    <name type="scientific">Rotaria sordida</name>
    <dbReference type="NCBI Taxonomy" id="392033"/>
    <lineage>
        <taxon>Eukaryota</taxon>
        <taxon>Metazoa</taxon>
        <taxon>Spiralia</taxon>
        <taxon>Gnathifera</taxon>
        <taxon>Rotifera</taxon>
        <taxon>Eurotatoria</taxon>
        <taxon>Bdelloidea</taxon>
        <taxon>Philodinida</taxon>
        <taxon>Philodinidae</taxon>
        <taxon>Rotaria</taxon>
    </lineage>
</organism>
<feature type="non-terminal residue" evidence="1">
    <location>
        <position position="114"/>
    </location>
</feature>